<proteinExistence type="predicted"/>
<feature type="compositionally biased region" description="Polar residues" evidence="1">
    <location>
        <begin position="135"/>
        <end position="156"/>
    </location>
</feature>
<dbReference type="EMBL" id="HBFP01007828">
    <property type="protein sequence ID" value="CAD8821219.1"/>
    <property type="molecule type" value="Transcribed_RNA"/>
</dbReference>
<organism evidence="2">
    <name type="scientific">Timspurckia oligopyrenoides</name>
    <dbReference type="NCBI Taxonomy" id="708627"/>
    <lineage>
        <taxon>Eukaryota</taxon>
        <taxon>Rhodophyta</taxon>
        <taxon>Bangiophyceae</taxon>
        <taxon>Porphyridiales</taxon>
        <taxon>Porphyridiaceae</taxon>
        <taxon>Timspurckia</taxon>
    </lineage>
</organism>
<protein>
    <submittedName>
        <fullName evidence="2">Uncharacterized protein</fullName>
    </submittedName>
</protein>
<feature type="region of interest" description="Disordered" evidence="1">
    <location>
        <begin position="135"/>
        <end position="159"/>
    </location>
</feature>
<dbReference type="AlphaFoldDB" id="A0A7S0ZGQ3"/>
<accession>A0A7S0ZGQ3</accession>
<name>A0A7S0ZGQ3_9RHOD</name>
<evidence type="ECO:0000256" key="1">
    <source>
        <dbReference type="SAM" id="MobiDB-lite"/>
    </source>
</evidence>
<reference evidence="2" key="1">
    <citation type="submission" date="2021-01" db="EMBL/GenBank/DDBJ databases">
        <authorList>
            <person name="Corre E."/>
            <person name="Pelletier E."/>
            <person name="Niang G."/>
            <person name="Scheremetjew M."/>
            <person name="Finn R."/>
            <person name="Kale V."/>
            <person name="Holt S."/>
            <person name="Cochrane G."/>
            <person name="Meng A."/>
            <person name="Brown T."/>
            <person name="Cohen L."/>
        </authorList>
    </citation>
    <scope>NUCLEOTIDE SEQUENCE</scope>
    <source>
        <strain evidence="2">CCMP3278</strain>
    </source>
</reference>
<feature type="compositionally biased region" description="Polar residues" evidence="1">
    <location>
        <begin position="67"/>
        <end position="82"/>
    </location>
</feature>
<feature type="region of interest" description="Disordered" evidence="1">
    <location>
        <begin position="173"/>
        <end position="221"/>
    </location>
</feature>
<sequence>MDARVNHKKMVMQVMICSLLFISTMFLSSHLIRSPSSSSSSDDGIDHELIHQYSGGISSFGGYKGRGNNQPQFTPSAIPQPTSQVSPNQGQQQKQPQVIVVNYTPGPEQVAPTAQPTPQPKNSGPIVIVLQKQTPSPAPTQMVSPTQQQPQNQPRISRNKPGEVFFPPLALFPSFIAPPTPKKEPLRAPPQPPKTNRPVPVQSSVDVYGDQDGSDIVDVSF</sequence>
<feature type="region of interest" description="Disordered" evidence="1">
    <location>
        <begin position="60"/>
        <end position="95"/>
    </location>
</feature>
<gene>
    <name evidence="2" type="ORF">TOLI1172_LOCUS5614</name>
</gene>
<feature type="compositionally biased region" description="Low complexity" evidence="1">
    <location>
        <begin position="83"/>
        <end position="95"/>
    </location>
</feature>
<evidence type="ECO:0000313" key="2">
    <source>
        <dbReference type="EMBL" id="CAD8821219.1"/>
    </source>
</evidence>